<dbReference type="CDD" id="cd11527">
    <property type="entry name" value="NTP-PPase_dUTPase"/>
    <property type="match status" value="1"/>
</dbReference>
<keyword evidence="2" id="KW-1185">Reference proteome</keyword>
<sequence>MSNLVERIHLMLYIQDELNSKLDPDWKHRNWNFRLAAQVEAYEALDHVGWKWWKYNTPDWEQARMELVDIWHFLLSEFIVQDTPAEYFAGYFTNLTIPSDLDKGKAIQALADYGRNTGCIRTVLEFTTMMEALGLSFEELEKWYLGKYCLNKLRWSHGYAEGSYIKIWNGREDNEYLTEYLNSREAITIEETSKYLEDIYTSIKH</sequence>
<dbReference type="AlphaFoldDB" id="A0A7X2GYZ6"/>
<dbReference type="EMBL" id="WJXO01000001">
    <property type="protein sequence ID" value="MRN38576.1"/>
    <property type="molecule type" value="Genomic_DNA"/>
</dbReference>
<dbReference type="Gene3D" id="1.10.4010.10">
    <property type="entry name" value="Type II deoxyuridine triphosphatase"/>
    <property type="match status" value="1"/>
</dbReference>
<protein>
    <submittedName>
        <fullName evidence="1">dUTP diphosphatase</fullName>
    </submittedName>
</protein>
<accession>A0A7X2GYZ6</accession>
<evidence type="ECO:0000313" key="2">
    <source>
        <dbReference type="Proteomes" id="UP000486297"/>
    </source>
</evidence>
<comment type="caution">
    <text evidence="1">The sequence shown here is derived from an EMBL/GenBank/DDBJ whole genome shotgun (WGS) entry which is preliminary data.</text>
</comment>
<gene>
    <name evidence="1" type="ORF">GJU80_08835</name>
</gene>
<dbReference type="Proteomes" id="UP000486297">
    <property type="component" value="Unassembled WGS sequence"/>
</dbReference>
<dbReference type="InterPro" id="IPR014871">
    <property type="entry name" value="dUTPase/dCTP_pyrophosphatase"/>
</dbReference>
<dbReference type="RefSeq" id="WP_095502942.1">
    <property type="nucleotide sequence ID" value="NZ_WJXO01000001.1"/>
</dbReference>
<evidence type="ECO:0000313" key="1">
    <source>
        <dbReference type="EMBL" id="MRN38576.1"/>
    </source>
</evidence>
<organism evidence="1 2">
    <name type="scientific">Neisseria brasiliensis</name>
    <dbReference type="NCBI Taxonomy" id="2666100"/>
    <lineage>
        <taxon>Bacteria</taxon>
        <taxon>Pseudomonadati</taxon>
        <taxon>Pseudomonadota</taxon>
        <taxon>Betaproteobacteria</taxon>
        <taxon>Neisseriales</taxon>
        <taxon>Neisseriaceae</taxon>
        <taxon>Neisseria</taxon>
    </lineage>
</organism>
<proteinExistence type="predicted"/>
<dbReference type="SUPFAM" id="SSF101386">
    <property type="entry name" value="all-alpha NTP pyrophosphatases"/>
    <property type="match status" value="1"/>
</dbReference>
<name>A0A7X2GYZ6_9NEIS</name>
<reference evidence="1" key="1">
    <citation type="journal article" name="Emerg. Infect. Dis.">
        <title>Two cases of a newly characterized neisseria species.</title>
        <authorList>
            <person name="Mustapha M."/>
            <person name="Lemos A.P.S."/>
            <person name="Harrison L.H."/>
            <person name="Vantyne D."/>
            <person name="Sacchi C.T."/>
        </authorList>
    </citation>
    <scope>NUCLEOTIDE SEQUENCE</scope>
    <source>
        <strain evidence="1">N.95.16</strain>
    </source>
</reference>
<dbReference type="Pfam" id="PF08761">
    <property type="entry name" value="dUTPase_2"/>
    <property type="match status" value="1"/>
</dbReference>